<evidence type="ECO:0000313" key="2">
    <source>
        <dbReference type="Proteomes" id="UP000184310"/>
    </source>
</evidence>
<reference evidence="1 2" key="1">
    <citation type="submission" date="2016-11" db="EMBL/GenBank/DDBJ databases">
        <authorList>
            <person name="Jaros S."/>
            <person name="Januszkiewicz K."/>
            <person name="Wedrychowicz H."/>
        </authorList>
    </citation>
    <scope>NUCLEOTIDE SEQUENCE [LARGE SCALE GENOMIC DNA]</scope>
    <source>
        <strain evidence="1 2">DSM 21758</strain>
    </source>
</reference>
<dbReference type="RefSeq" id="WP_072986929.1">
    <property type="nucleotide sequence ID" value="NZ_FQZB01000009.1"/>
</dbReference>
<name>A0A1M6K7G0_9CLOT</name>
<evidence type="ECO:0000313" key="1">
    <source>
        <dbReference type="EMBL" id="SHJ54885.1"/>
    </source>
</evidence>
<dbReference type="STRING" id="1121302.SAMN02745163_02117"/>
<evidence type="ECO:0008006" key="3">
    <source>
        <dbReference type="Google" id="ProtNLM"/>
    </source>
</evidence>
<dbReference type="InterPro" id="IPR003772">
    <property type="entry name" value="YceD"/>
</dbReference>
<dbReference type="OrthoDB" id="9790372at2"/>
<organism evidence="1 2">
    <name type="scientific">Clostridium cavendishii DSM 21758</name>
    <dbReference type="NCBI Taxonomy" id="1121302"/>
    <lineage>
        <taxon>Bacteria</taxon>
        <taxon>Bacillati</taxon>
        <taxon>Bacillota</taxon>
        <taxon>Clostridia</taxon>
        <taxon>Eubacteriales</taxon>
        <taxon>Clostridiaceae</taxon>
        <taxon>Clostridium</taxon>
    </lineage>
</organism>
<keyword evidence="2" id="KW-1185">Reference proteome</keyword>
<dbReference type="Proteomes" id="UP000184310">
    <property type="component" value="Unassembled WGS sequence"/>
</dbReference>
<proteinExistence type="predicted"/>
<dbReference type="Pfam" id="PF02620">
    <property type="entry name" value="YceD"/>
    <property type="match status" value="1"/>
</dbReference>
<protein>
    <recommendedName>
        <fullName evidence="3">Metal-binding protein</fullName>
    </recommendedName>
</protein>
<dbReference type="EMBL" id="FQZB01000009">
    <property type="protein sequence ID" value="SHJ54885.1"/>
    <property type="molecule type" value="Genomic_DNA"/>
</dbReference>
<sequence>MELKFSEIYSKREKKKQLDFAFEIESFDFEGEEIKATKPVHVIGELGLIGSIIELTVHINTELEFLCSRCLSSFLYTVDIDAVEKFTNNKEYNEDEDIVVITDDRLDINEVIINNIISTLPIKRLCNNDCKGLCQECGTNLNLTTCSCNSGDVDIRLAKLKELFN</sequence>
<gene>
    <name evidence="1" type="ORF">SAMN02745163_02117</name>
</gene>
<dbReference type="AlphaFoldDB" id="A0A1M6K7G0"/>
<accession>A0A1M6K7G0</accession>